<feature type="domain" description="Autophagy protein ATG5 UblB" evidence="6">
    <location>
        <begin position="182"/>
        <end position="261"/>
    </location>
</feature>
<evidence type="ECO:0000313" key="9">
    <source>
        <dbReference type="EMBL" id="KAI9262262.1"/>
    </source>
</evidence>
<dbReference type="InterPro" id="IPR042526">
    <property type="entry name" value="Atg5_HR"/>
</dbReference>
<dbReference type="Gene3D" id="3.10.20.90">
    <property type="entry name" value="Phosphatidylinositol 3-kinase Catalytic Subunit, Chain A, domain 1"/>
    <property type="match status" value="1"/>
</dbReference>
<dbReference type="Pfam" id="PF04106">
    <property type="entry name" value="ATG5_UblB"/>
    <property type="match status" value="1"/>
</dbReference>
<dbReference type="Gene3D" id="3.10.20.620">
    <property type="match status" value="1"/>
</dbReference>
<evidence type="ECO:0000313" key="10">
    <source>
        <dbReference type="Proteomes" id="UP001209540"/>
    </source>
</evidence>
<gene>
    <name evidence="9" type="ORF">BDA99DRAFT_560122</name>
</gene>
<name>A0AAD5K9R9_9FUNG</name>
<keyword evidence="4 5" id="KW-0072">Autophagy</keyword>
<reference evidence="9" key="2">
    <citation type="submission" date="2023-02" db="EMBL/GenBank/DDBJ databases">
        <authorList>
            <consortium name="DOE Joint Genome Institute"/>
            <person name="Mondo S.J."/>
            <person name="Chang Y."/>
            <person name="Wang Y."/>
            <person name="Ahrendt S."/>
            <person name="Andreopoulos W."/>
            <person name="Barry K."/>
            <person name="Beard J."/>
            <person name="Benny G.L."/>
            <person name="Blankenship S."/>
            <person name="Bonito G."/>
            <person name="Cuomo C."/>
            <person name="Desiro A."/>
            <person name="Gervers K.A."/>
            <person name="Hundley H."/>
            <person name="Kuo A."/>
            <person name="LaButti K."/>
            <person name="Lang B.F."/>
            <person name="Lipzen A."/>
            <person name="O'Donnell K."/>
            <person name="Pangilinan J."/>
            <person name="Reynolds N."/>
            <person name="Sandor L."/>
            <person name="Smith M.W."/>
            <person name="Tsang A."/>
            <person name="Grigoriev I.V."/>
            <person name="Stajich J.E."/>
            <person name="Spatafora J.W."/>
        </authorList>
    </citation>
    <scope>NUCLEOTIDE SEQUENCE</scope>
    <source>
        <strain evidence="9">RSA 2281</strain>
    </source>
</reference>
<comment type="similarity">
    <text evidence="1 5">Belongs to the ATG5 family.</text>
</comment>
<feature type="domain" description="Autophagy protein ATG5 alpha-helical bundle region" evidence="7">
    <location>
        <begin position="119"/>
        <end position="174"/>
    </location>
</feature>
<dbReference type="GO" id="GO:0044233">
    <property type="term" value="C:mitochondria-associated endoplasmic reticulum membrane contact site"/>
    <property type="evidence" value="ECO:0007669"/>
    <property type="project" value="TreeGrafter"/>
</dbReference>
<dbReference type="GO" id="GO:0061908">
    <property type="term" value="C:phagophore"/>
    <property type="evidence" value="ECO:0007669"/>
    <property type="project" value="TreeGrafter"/>
</dbReference>
<accession>A0AAD5K9R9</accession>
<evidence type="ECO:0000256" key="5">
    <source>
        <dbReference type="RuleBase" id="RU361202"/>
    </source>
</evidence>
<comment type="subcellular location">
    <subcellularLocation>
        <location evidence="5">Preautophagosomal structure membrane</location>
        <topology evidence="5">Peripheral membrane protein</topology>
    </subcellularLocation>
</comment>
<dbReference type="GO" id="GO:0005776">
    <property type="term" value="C:autophagosome"/>
    <property type="evidence" value="ECO:0007669"/>
    <property type="project" value="TreeGrafter"/>
</dbReference>
<dbReference type="PANTHER" id="PTHR13040">
    <property type="entry name" value="AUTOPHAGY PROTEIN 5"/>
    <property type="match status" value="1"/>
</dbReference>
<evidence type="ECO:0000259" key="7">
    <source>
        <dbReference type="Pfam" id="PF20637"/>
    </source>
</evidence>
<dbReference type="Pfam" id="PF20638">
    <property type="entry name" value="ATG5_UblA"/>
    <property type="match status" value="1"/>
</dbReference>
<dbReference type="GO" id="GO:0006995">
    <property type="term" value="P:cellular response to nitrogen starvation"/>
    <property type="evidence" value="ECO:0007669"/>
    <property type="project" value="TreeGrafter"/>
</dbReference>
<evidence type="ECO:0000256" key="1">
    <source>
        <dbReference type="ARBA" id="ARBA00006910"/>
    </source>
</evidence>
<evidence type="ECO:0000259" key="6">
    <source>
        <dbReference type="Pfam" id="PF04106"/>
    </source>
</evidence>
<evidence type="ECO:0000259" key="8">
    <source>
        <dbReference type="Pfam" id="PF20638"/>
    </source>
</evidence>
<dbReference type="PANTHER" id="PTHR13040:SF2">
    <property type="entry name" value="AUTOPHAGY PROTEIN 5"/>
    <property type="match status" value="1"/>
</dbReference>
<dbReference type="AlphaFoldDB" id="A0AAD5K9R9"/>
<feature type="domain" description="Autophagy protein ATG5 UblA" evidence="8">
    <location>
        <begin position="13"/>
        <end position="104"/>
    </location>
</feature>
<dbReference type="InterPro" id="IPR048318">
    <property type="entry name" value="ATG5_UblB"/>
</dbReference>
<dbReference type="InterPro" id="IPR048939">
    <property type="entry name" value="ATG5_UblA"/>
</dbReference>
<dbReference type="Proteomes" id="UP001209540">
    <property type="component" value="Unassembled WGS sequence"/>
</dbReference>
<dbReference type="EMBL" id="JAIXMP010000014">
    <property type="protein sequence ID" value="KAI9262262.1"/>
    <property type="molecule type" value="Genomic_DNA"/>
</dbReference>
<dbReference type="InterPro" id="IPR007239">
    <property type="entry name" value="Atg5"/>
</dbReference>
<dbReference type="Gene3D" id="1.10.246.190">
    <property type="entry name" value="Autophagy protein Apg5, helix rich domain"/>
    <property type="match status" value="1"/>
</dbReference>
<evidence type="ECO:0000256" key="4">
    <source>
        <dbReference type="ARBA" id="ARBA00023006"/>
    </source>
</evidence>
<keyword evidence="10" id="KW-1185">Reference proteome</keyword>
<keyword evidence="3 5" id="KW-0832">Ubl conjugation</keyword>
<reference evidence="9" key="1">
    <citation type="journal article" date="2022" name="IScience">
        <title>Evolution of zygomycete secretomes and the origins of terrestrial fungal ecologies.</title>
        <authorList>
            <person name="Chang Y."/>
            <person name="Wang Y."/>
            <person name="Mondo S."/>
            <person name="Ahrendt S."/>
            <person name="Andreopoulos W."/>
            <person name="Barry K."/>
            <person name="Beard J."/>
            <person name="Benny G.L."/>
            <person name="Blankenship S."/>
            <person name="Bonito G."/>
            <person name="Cuomo C."/>
            <person name="Desiro A."/>
            <person name="Gervers K.A."/>
            <person name="Hundley H."/>
            <person name="Kuo A."/>
            <person name="LaButti K."/>
            <person name="Lang B.F."/>
            <person name="Lipzen A."/>
            <person name="O'Donnell K."/>
            <person name="Pangilinan J."/>
            <person name="Reynolds N."/>
            <person name="Sandor L."/>
            <person name="Smith M.E."/>
            <person name="Tsang A."/>
            <person name="Grigoriev I.V."/>
            <person name="Stajich J.E."/>
            <person name="Spatafora J.W."/>
        </authorList>
    </citation>
    <scope>NUCLEOTIDE SEQUENCE</scope>
    <source>
        <strain evidence="9">RSA 2281</strain>
    </source>
</reference>
<comment type="caution">
    <text evidence="9">The sequence shown here is derived from an EMBL/GenBank/DDBJ whole genome shotgun (WGS) entry which is preliminary data.</text>
</comment>
<dbReference type="GO" id="GO:0034274">
    <property type="term" value="C:Atg12-Atg5-Atg16 complex"/>
    <property type="evidence" value="ECO:0007669"/>
    <property type="project" value="TreeGrafter"/>
</dbReference>
<protein>
    <recommendedName>
        <fullName evidence="5">Autophagy protein 5</fullName>
    </recommendedName>
</protein>
<keyword evidence="2 5" id="KW-1017">Isopeptide bond</keyword>
<proteinExistence type="inferred from homology"/>
<dbReference type="GO" id="GO:0019776">
    <property type="term" value="F:Atg8-family ligase activity"/>
    <property type="evidence" value="ECO:0007669"/>
    <property type="project" value="TreeGrafter"/>
</dbReference>
<dbReference type="GO" id="GO:0034727">
    <property type="term" value="P:piecemeal microautophagy of the nucleus"/>
    <property type="evidence" value="ECO:0007669"/>
    <property type="project" value="TreeGrafter"/>
</dbReference>
<dbReference type="InterPro" id="IPR048940">
    <property type="entry name" value="ATG5_HBR"/>
</dbReference>
<comment type="function">
    <text evidence="5">Involved in cytoplasm to vacuole transport (Cvt) and autophagic vesicle formation.</text>
</comment>
<dbReference type="Pfam" id="PF20637">
    <property type="entry name" value="ATG5_HBR"/>
    <property type="match status" value="1"/>
</dbReference>
<keyword evidence="5" id="KW-0813">Transport</keyword>
<comment type="subunit">
    <text evidence="5">Conjugated with ATG12.</text>
</comment>
<keyword evidence="5" id="KW-0472">Membrane</keyword>
<sequence length="266" mass="30407">MSVVFDDIISKKIWDGKLPIQISLNPSESHSLTEPIFIEAARCSYLPLVTEHLASIYNGLGIDLTNTDVWYDYQGEPLKWHYPVGLLYDLSGSKDRPWRITVHFQDFPNDILLKSPSVEAAQDIFMAMVKQADFLRHGTTKRVMNLSKNDQSQLWESLSLDRFDEYWNVNQHLIADSDSLRYVPLRIYLSNQCPVIQEVVSFTNEGNPKVLGDVLKDILPDLFPSKSATPMTHGIRLPLDTPIRWASQNLSFPDNFLHVVICNEDS</sequence>
<dbReference type="GO" id="GO:0000422">
    <property type="term" value="P:autophagy of mitochondrion"/>
    <property type="evidence" value="ECO:0007669"/>
    <property type="project" value="TreeGrafter"/>
</dbReference>
<evidence type="ECO:0000256" key="2">
    <source>
        <dbReference type="ARBA" id="ARBA00022499"/>
    </source>
</evidence>
<dbReference type="GO" id="GO:0034045">
    <property type="term" value="C:phagophore assembly site membrane"/>
    <property type="evidence" value="ECO:0007669"/>
    <property type="project" value="UniProtKB-SubCell"/>
</dbReference>
<dbReference type="InterPro" id="IPR042527">
    <property type="entry name" value="Atg5_UblA_dom_sf"/>
</dbReference>
<evidence type="ECO:0000256" key="3">
    <source>
        <dbReference type="ARBA" id="ARBA00022843"/>
    </source>
</evidence>
<organism evidence="9 10">
    <name type="scientific">Phascolomyces articulosus</name>
    <dbReference type="NCBI Taxonomy" id="60185"/>
    <lineage>
        <taxon>Eukaryota</taxon>
        <taxon>Fungi</taxon>
        <taxon>Fungi incertae sedis</taxon>
        <taxon>Mucoromycota</taxon>
        <taxon>Mucoromycotina</taxon>
        <taxon>Mucoromycetes</taxon>
        <taxon>Mucorales</taxon>
        <taxon>Lichtheimiaceae</taxon>
        <taxon>Phascolomyces</taxon>
    </lineage>
</organism>